<feature type="domain" description="Reverse transcriptase zinc-binding" evidence="1">
    <location>
        <begin position="30"/>
        <end position="92"/>
    </location>
</feature>
<evidence type="ECO:0000259" key="1">
    <source>
        <dbReference type="Pfam" id="PF13966"/>
    </source>
</evidence>
<keyword evidence="3" id="KW-1185">Reference proteome</keyword>
<evidence type="ECO:0000313" key="2">
    <source>
        <dbReference type="EMBL" id="WMV14776.1"/>
    </source>
</evidence>
<reference evidence="2" key="1">
    <citation type="submission" date="2023-08" db="EMBL/GenBank/DDBJ databases">
        <title>A de novo genome assembly of Solanum verrucosum Schlechtendal, a Mexican diploid species geographically isolated from the other diploid A-genome species in potato relatives.</title>
        <authorList>
            <person name="Hosaka K."/>
        </authorList>
    </citation>
    <scope>NUCLEOTIDE SEQUENCE</scope>
    <source>
        <tissue evidence="2">Young leaves</tissue>
    </source>
</reference>
<dbReference type="PANTHER" id="PTHR36617">
    <property type="entry name" value="PROTEIN, PUTATIVE-RELATED"/>
    <property type="match status" value="1"/>
</dbReference>
<gene>
    <name evidence="2" type="ORF">MTR67_008161</name>
</gene>
<protein>
    <recommendedName>
        <fullName evidence="1">Reverse transcriptase zinc-binding domain-containing protein</fullName>
    </recommendedName>
</protein>
<proteinExistence type="predicted"/>
<dbReference type="PANTHER" id="PTHR36617:SF16">
    <property type="entry name" value="OS04G0516500 PROTEIN"/>
    <property type="match status" value="1"/>
</dbReference>
<feature type="domain" description="Reverse transcriptase zinc-binding" evidence="1">
    <location>
        <begin position="241"/>
        <end position="296"/>
    </location>
</feature>
<dbReference type="InterPro" id="IPR026960">
    <property type="entry name" value="RVT-Znf"/>
</dbReference>
<name>A0AAF0Q154_SOLVR</name>
<accession>A0AAF0Q154</accession>
<dbReference type="EMBL" id="CP133613">
    <property type="protein sequence ID" value="WMV14776.1"/>
    <property type="molecule type" value="Genomic_DNA"/>
</dbReference>
<dbReference type="AlphaFoldDB" id="A0AAF0Q154"/>
<evidence type="ECO:0000313" key="3">
    <source>
        <dbReference type="Proteomes" id="UP001234989"/>
    </source>
</evidence>
<dbReference type="Proteomes" id="UP001234989">
    <property type="component" value="Chromosome 2"/>
</dbReference>
<dbReference type="Pfam" id="PF13966">
    <property type="entry name" value="zf-RVT"/>
    <property type="match status" value="2"/>
</dbReference>
<organism evidence="2 3">
    <name type="scientific">Solanum verrucosum</name>
    <dbReference type="NCBI Taxonomy" id="315347"/>
    <lineage>
        <taxon>Eukaryota</taxon>
        <taxon>Viridiplantae</taxon>
        <taxon>Streptophyta</taxon>
        <taxon>Embryophyta</taxon>
        <taxon>Tracheophyta</taxon>
        <taxon>Spermatophyta</taxon>
        <taxon>Magnoliopsida</taxon>
        <taxon>eudicotyledons</taxon>
        <taxon>Gunneridae</taxon>
        <taxon>Pentapetalae</taxon>
        <taxon>asterids</taxon>
        <taxon>lamiids</taxon>
        <taxon>Solanales</taxon>
        <taxon>Solanaceae</taxon>
        <taxon>Solanoideae</taxon>
        <taxon>Solaneae</taxon>
        <taxon>Solanum</taxon>
    </lineage>
</organism>
<sequence length="449" mass="53049">MLEKFKCTGEEADRLWWKLDSKGIFKENYQRNQQAQHWPWKHLWKTKIPFKVVCFTWLLAREAVLTQENFKKRKFSLCSRCYLCGEEVETADGFNMNFFQTFWEQAIIHKYGQTNPWCSNEVNTTYGVGVWRAIRALWSKLQKNSRIRVGNGLKPRFWKDNWLGEAPLQDRFPDLMMLCRNPEINVAECWSNHGWNFNFRRHLNDWEVERVASLLNEVEIFAGTTMEPDKLRWRHTTEGSFSVKNLYKRENSVMQEEELRIWKNVWKNIAPTKVRGFTWLVVKKACLTHEVLQKKGRVVVTSLTKTTWKMPEHTADLMSCWIRRGGSKSQKKWWRIIPSCIWWTIWKERNGRCFEDKIRSIHDVKWKCLETLFFWCNQNCIEEVEELVDFLGATLVATRLGADIGIIGTGLGAIGSGLSNSGKLMRKKLTIDIPIVQRRVVSSRCTCKY</sequence>